<reference evidence="2 3" key="1">
    <citation type="submission" date="2019-04" db="EMBL/GenBank/DDBJ databases">
        <authorList>
            <person name="Van Vliet M D."/>
        </authorList>
    </citation>
    <scope>NUCLEOTIDE SEQUENCE [LARGE SCALE GENOMIC DNA]</scope>
    <source>
        <strain evidence="2 3">F21</strain>
    </source>
</reference>
<dbReference type="AlphaFoldDB" id="A0A6C2UDL1"/>
<dbReference type="EMBL" id="CAAHFH010000001">
    <property type="protein sequence ID" value="VGO17979.1"/>
    <property type="molecule type" value="Genomic_DNA"/>
</dbReference>
<evidence type="ECO:0000259" key="1">
    <source>
        <dbReference type="PROSITE" id="PS50006"/>
    </source>
</evidence>
<dbReference type="Proteomes" id="UP000346198">
    <property type="component" value="Unassembled WGS sequence"/>
</dbReference>
<sequence length="151" mass="16812">MNAQFYNESPPDLSDAQIIQRLKAAAESDDVFAATRAWSMEKMRQSVASRGDCFDRKGAIALELDGEEVLRLCMCDLPATIGRGEKADFQLEFEGISRLHCRLERVGSLVRLCDAESKNGTRLNGKKINSEELCDRDVIQLGTVSLCVKRV</sequence>
<dbReference type="SMART" id="SM00240">
    <property type="entry name" value="FHA"/>
    <property type="match status" value="1"/>
</dbReference>
<dbReference type="InterPro" id="IPR008984">
    <property type="entry name" value="SMAD_FHA_dom_sf"/>
</dbReference>
<protein>
    <submittedName>
        <fullName evidence="2">FHA domain-containing protein FhaA</fullName>
    </submittedName>
</protein>
<name>A0A6C2UDL1_9BACT</name>
<organism evidence="2 3">
    <name type="scientific">Pontiella sulfatireligans</name>
    <dbReference type="NCBI Taxonomy" id="2750658"/>
    <lineage>
        <taxon>Bacteria</taxon>
        <taxon>Pseudomonadati</taxon>
        <taxon>Kiritimatiellota</taxon>
        <taxon>Kiritimatiellia</taxon>
        <taxon>Kiritimatiellales</taxon>
        <taxon>Pontiellaceae</taxon>
        <taxon>Pontiella</taxon>
    </lineage>
</organism>
<dbReference type="SUPFAM" id="SSF49879">
    <property type="entry name" value="SMAD/FHA domain"/>
    <property type="match status" value="1"/>
</dbReference>
<dbReference type="PROSITE" id="PS50006">
    <property type="entry name" value="FHA_DOMAIN"/>
    <property type="match status" value="1"/>
</dbReference>
<evidence type="ECO:0000313" key="2">
    <source>
        <dbReference type="EMBL" id="VGO17979.1"/>
    </source>
</evidence>
<dbReference type="InterPro" id="IPR000253">
    <property type="entry name" value="FHA_dom"/>
</dbReference>
<keyword evidence="3" id="KW-1185">Reference proteome</keyword>
<dbReference type="CDD" id="cd00060">
    <property type="entry name" value="FHA"/>
    <property type="match status" value="1"/>
</dbReference>
<feature type="domain" description="FHA" evidence="1">
    <location>
        <begin position="79"/>
        <end position="128"/>
    </location>
</feature>
<gene>
    <name evidence="2" type="primary">fhaA</name>
    <name evidence="2" type="ORF">SCARR_00029</name>
</gene>
<dbReference type="Gene3D" id="2.60.200.20">
    <property type="match status" value="1"/>
</dbReference>
<proteinExistence type="predicted"/>
<accession>A0A6C2UDL1</accession>
<evidence type="ECO:0000313" key="3">
    <source>
        <dbReference type="Proteomes" id="UP000346198"/>
    </source>
</evidence>
<dbReference type="Pfam" id="PF00498">
    <property type="entry name" value="FHA"/>
    <property type="match status" value="1"/>
</dbReference>
<dbReference type="RefSeq" id="WP_136059522.1">
    <property type="nucleotide sequence ID" value="NZ_CAAHFH010000001.1"/>
</dbReference>